<name>A0ABD2XYQ4_9GENT</name>
<keyword evidence="3" id="KW-1185">Reference proteome</keyword>
<feature type="chain" id="PRO_5044771419" evidence="1">
    <location>
        <begin position="20"/>
        <end position="191"/>
    </location>
</feature>
<gene>
    <name evidence="2" type="ORF">ACH5RR_039431</name>
</gene>
<protein>
    <submittedName>
        <fullName evidence="2">Uncharacterized protein</fullName>
    </submittedName>
</protein>
<feature type="signal peptide" evidence="1">
    <location>
        <begin position="1"/>
        <end position="19"/>
    </location>
</feature>
<evidence type="ECO:0000256" key="1">
    <source>
        <dbReference type="SAM" id="SignalP"/>
    </source>
</evidence>
<dbReference type="AlphaFoldDB" id="A0ABD2XYQ4"/>
<organism evidence="2 3">
    <name type="scientific">Cinchona calisaya</name>
    <dbReference type="NCBI Taxonomy" id="153742"/>
    <lineage>
        <taxon>Eukaryota</taxon>
        <taxon>Viridiplantae</taxon>
        <taxon>Streptophyta</taxon>
        <taxon>Embryophyta</taxon>
        <taxon>Tracheophyta</taxon>
        <taxon>Spermatophyta</taxon>
        <taxon>Magnoliopsida</taxon>
        <taxon>eudicotyledons</taxon>
        <taxon>Gunneridae</taxon>
        <taxon>Pentapetalae</taxon>
        <taxon>asterids</taxon>
        <taxon>lamiids</taxon>
        <taxon>Gentianales</taxon>
        <taxon>Rubiaceae</taxon>
        <taxon>Cinchonoideae</taxon>
        <taxon>Cinchoneae</taxon>
        <taxon>Cinchona</taxon>
    </lineage>
</organism>
<dbReference type="EMBL" id="JBJUIK010000016">
    <property type="protein sequence ID" value="KAL3500338.1"/>
    <property type="molecule type" value="Genomic_DNA"/>
</dbReference>
<feature type="non-terminal residue" evidence="2">
    <location>
        <position position="1"/>
    </location>
</feature>
<accession>A0ABD2XYQ4</accession>
<evidence type="ECO:0000313" key="2">
    <source>
        <dbReference type="EMBL" id="KAL3500338.1"/>
    </source>
</evidence>
<reference evidence="2 3" key="1">
    <citation type="submission" date="2024-11" db="EMBL/GenBank/DDBJ databases">
        <title>A near-complete genome assembly of Cinchona calisaya.</title>
        <authorList>
            <person name="Lian D.C."/>
            <person name="Zhao X.W."/>
            <person name="Wei L."/>
        </authorList>
    </citation>
    <scope>NUCLEOTIDE SEQUENCE [LARGE SCALE GENOMIC DNA]</scope>
    <source>
        <tissue evidence="2">Nenye</tissue>
    </source>
</reference>
<sequence length="191" mass="21318">KVQVKISLLVRVLILETSCLLKIPPKKVVKRIRKVKKNTTTQSNLEGITISSGSGSAILDPQILNDITVNPQRGKEEAQTDTRMRKASGSLEHKEGTINEVNVPKVVEFVRVDGVQTPIVLIDFSKDDNVAEISNFSRKGKEPIESTSYSMNHFIPNWPISIEDQVVGSNKSLYYLFSTFPPKDTIYAEDC</sequence>
<evidence type="ECO:0000313" key="3">
    <source>
        <dbReference type="Proteomes" id="UP001630127"/>
    </source>
</evidence>
<comment type="caution">
    <text evidence="2">The sequence shown here is derived from an EMBL/GenBank/DDBJ whole genome shotgun (WGS) entry which is preliminary data.</text>
</comment>
<dbReference type="Proteomes" id="UP001630127">
    <property type="component" value="Unassembled WGS sequence"/>
</dbReference>
<proteinExistence type="predicted"/>
<keyword evidence="1" id="KW-0732">Signal</keyword>